<sequence length="163" mass="18046">MVGPDHLPFDADGEIPSPYHDIIHQWHSVDTVAGRSPVFAIELRDGDFIVSTRSDDDPSRNVIHYSKSRPTDGVAHNVVVAGLLGRDGHLDVWLDGKRIVDVDTAIGYYNDDGPLAYPHWGIYQHNVDDPAVVYHVNIEWGRADLSARIVRPLAVVKPPGGWV</sequence>
<dbReference type="InterPro" id="IPR025975">
    <property type="entry name" value="Polysacc_lyase"/>
</dbReference>
<evidence type="ECO:0000313" key="1">
    <source>
        <dbReference type="EMBL" id="KUI21249.1"/>
    </source>
</evidence>
<name>A0A101AEJ6_9MYCO</name>
<proteinExistence type="predicted"/>
<gene>
    <name evidence="1" type="ORF">AU192_12560</name>
</gene>
<dbReference type="Pfam" id="PF14099">
    <property type="entry name" value="Polysacc_lyase"/>
    <property type="match status" value="1"/>
</dbReference>
<dbReference type="AlphaFoldDB" id="A0A101AEJ6"/>
<dbReference type="EMBL" id="LQIR01000001">
    <property type="protein sequence ID" value="KUI21249.1"/>
    <property type="molecule type" value="Genomic_DNA"/>
</dbReference>
<organism evidence="1 2">
    <name type="scientific">Mycobacterium lehmannii</name>
    <dbReference type="NCBI Taxonomy" id="2048550"/>
    <lineage>
        <taxon>Bacteria</taxon>
        <taxon>Bacillati</taxon>
        <taxon>Actinomycetota</taxon>
        <taxon>Actinomycetes</taxon>
        <taxon>Mycobacteriales</taxon>
        <taxon>Mycobacteriaceae</taxon>
        <taxon>Mycobacterium</taxon>
    </lineage>
</organism>
<comment type="caution">
    <text evidence="1">The sequence shown here is derived from an EMBL/GenBank/DDBJ whole genome shotgun (WGS) entry which is preliminary data.</text>
</comment>
<keyword evidence="2" id="KW-1185">Reference proteome</keyword>
<reference evidence="1 2" key="1">
    <citation type="submission" date="2016-01" db="EMBL/GenBank/DDBJ databases">
        <authorList>
            <consortium name="TB Trials Study Group"/>
            <person name="Sutton G."/>
            <person name="Brinkac L."/>
            <person name="Sanka R."/>
            <person name="Adams M."/>
            <person name="Lau E.L."/>
            <person name="Macaden R."/>
            <person name="Grewal H.M.S."/>
        </authorList>
    </citation>
    <scope>NUCLEOTIDE SEQUENCE [LARGE SCALE GENOMIC DNA]</scope>
    <source>
        <strain evidence="1 2">IS-1744</strain>
    </source>
</reference>
<protein>
    <submittedName>
        <fullName evidence="1">Uncharacterized protein</fullName>
    </submittedName>
</protein>
<dbReference type="Proteomes" id="UP000053707">
    <property type="component" value="Unassembled WGS sequence"/>
</dbReference>
<accession>A0A101AEJ6</accession>
<dbReference type="Gene3D" id="2.60.120.200">
    <property type="match status" value="1"/>
</dbReference>
<evidence type="ECO:0000313" key="2">
    <source>
        <dbReference type="Proteomes" id="UP000053707"/>
    </source>
</evidence>